<dbReference type="SMART" id="SM00320">
    <property type="entry name" value="WD40"/>
    <property type="match status" value="1"/>
</dbReference>
<proteinExistence type="predicted"/>
<dbReference type="PROSITE" id="PS50082">
    <property type="entry name" value="WD_REPEATS_2"/>
    <property type="match status" value="1"/>
</dbReference>
<dbReference type="SUPFAM" id="SSF81383">
    <property type="entry name" value="F-box domain"/>
    <property type="match status" value="2"/>
</dbReference>
<accession>A0A5J9SN26</accession>
<feature type="non-terminal residue" evidence="4">
    <location>
        <position position="1"/>
    </location>
</feature>
<name>A0A5J9SN26_9POAL</name>
<feature type="domain" description="KIB1-4 beta-propeller" evidence="3">
    <location>
        <begin position="645"/>
        <end position="998"/>
    </location>
</feature>
<evidence type="ECO:0000256" key="1">
    <source>
        <dbReference type="PROSITE-ProRule" id="PRU00221"/>
    </source>
</evidence>
<feature type="region of interest" description="Disordered" evidence="2">
    <location>
        <begin position="308"/>
        <end position="353"/>
    </location>
</feature>
<keyword evidence="5" id="KW-1185">Reference proteome</keyword>
<feature type="domain" description="KIB1-4 beta-propeller" evidence="3">
    <location>
        <begin position="82"/>
        <end position="437"/>
    </location>
</feature>
<feature type="compositionally biased region" description="Acidic residues" evidence="2">
    <location>
        <begin position="313"/>
        <end position="353"/>
    </location>
</feature>
<feature type="compositionally biased region" description="Acidic residues" evidence="2">
    <location>
        <begin position="874"/>
        <end position="896"/>
    </location>
</feature>
<dbReference type="InterPro" id="IPR036322">
    <property type="entry name" value="WD40_repeat_dom_sf"/>
</dbReference>
<dbReference type="Gene3D" id="1.20.1280.50">
    <property type="match status" value="2"/>
</dbReference>
<feature type="region of interest" description="Disordered" evidence="2">
    <location>
        <begin position="871"/>
        <end position="896"/>
    </location>
</feature>
<organism evidence="4 5">
    <name type="scientific">Eragrostis curvula</name>
    <name type="common">weeping love grass</name>
    <dbReference type="NCBI Taxonomy" id="38414"/>
    <lineage>
        <taxon>Eukaryota</taxon>
        <taxon>Viridiplantae</taxon>
        <taxon>Streptophyta</taxon>
        <taxon>Embryophyta</taxon>
        <taxon>Tracheophyta</taxon>
        <taxon>Spermatophyta</taxon>
        <taxon>Magnoliopsida</taxon>
        <taxon>Liliopsida</taxon>
        <taxon>Poales</taxon>
        <taxon>Poaceae</taxon>
        <taxon>PACMAD clade</taxon>
        <taxon>Chloridoideae</taxon>
        <taxon>Eragrostideae</taxon>
        <taxon>Eragrostidinae</taxon>
        <taxon>Eragrostis</taxon>
    </lineage>
</organism>
<dbReference type="CDD" id="cd09917">
    <property type="entry name" value="F-box_SF"/>
    <property type="match status" value="1"/>
</dbReference>
<dbReference type="Gramene" id="TVU00371">
    <property type="protein sequence ID" value="TVU00371"/>
    <property type="gene ID" value="EJB05_54192"/>
</dbReference>
<dbReference type="Gene3D" id="2.130.10.10">
    <property type="entry name" value="YVTN repeat-like/Quinoprotein amine dehydrogenase"/>
    <property type="match status" value="1"/>
</dbReference>
<dbReference type="InterPro" id="IPR005174">
    <property type="entry name" value="KIB1-4_b-propeller"/>
</dbReference>
<dbReference type="EMBL" id="RWGY01000597">
    <property type="protein sequence ID" value="TVU00371.1"/>
    <property type="molecule type" value="Genomic_DNA"/>
</dbReference>
<protein>
    <recommendedName>
        <fullName evidence="3">KIB1-4 beta-propeller domain-containing protein</fullName>
    </recommendedName>
</protein>
<dbReference type="PANTHER" id="PTHR44586">
    <property type="entry name" value="F-BOX DOMAIN CONTAINING PROTEIN, EXPRESSED"/>
    <property type="match status" value="1"/>
</dbReference>
<feature type="repeat" description="WD" evidence="1">
    <location>
        <begin position="489"/>
        <end position="525"/>
    </location>
</feature>
<reference evidence="4 5" key="1">
    <citation type="journal article" date="2019" name="Sci. Rep.">
        <title>A high-quality genome of Eragrostis curvula grass provides insights into Poaceae evolution and supports new strategies to enhance forage quality.</title>
        <authorList>
            <person name="Carballo J."/>
            <person name="Santos B.A.C.M."/>
            <person name="Zappacosta D."/>
            <person name="Garbus I."/>
            <person name="Selva J.P."/>
            <person name="Gallo C.A."/>
            <person name="Diaz A."/>
            <person name="Albertini E."/>
            <person name="Caccamo M."/>
            <person name="Echenique V."/>
        </authorList>
    </citation>
    <scope>NUCLEOTIDE SEQUENCE [LARGE SCALE GENOMIC DNA]</scope>
    <source>
        <strain evidence="5">cv. Victoria</strain>
        <tissue evidence="4">Leaf</tissue>
    </source>
</reference>
<evidence type="ECO:0000313" key="5">
    <source>
        <dbReference type="Proteomes" id="UP000324897"/>
    </source>
</evidence>
<dbReference type="SUPFAM" id="SSF50978">
    <property type="entry name" value="WD40 repeat-like"/>
    <property type="match status" value="1"/>
</dbReference>
<dbReference type="Pfam" id="PF03478">
    <property type="entry name" value="Beta-prop_KIB1-4"/>
    <property type="match status" value="2"/>
</dbReference>
<dbReference type="InterPro" id="IPR001680">
    <property type="entry name" value="WD40_rpt"/>
</dbReference>
<keyword evidence="1" id="KW-0853">WD repeat</keyword>
<evidence type="ECO:0000313" key="4">
    <source>
        <dbReference type="EMBL" id="TVU00371.1"/>
    </source>
</evidence>
<gene>
    <name evidence="4" type="ORF">EJB05_54192</name>
</gene>
<dbReference type="OrthoDB" id="598782at2759"/>
<sequence length="1033" mass="115269">MDSAVAGDGILPDWTELPEEILVSLMGELQIPDLVRSGAVCASWQSAYAAFRRLRLPSPRQPPCLLYSCDAFGRDAAALYCPSTGATFRVPVPEPLPIRCLSPIGSAHGWLVVADEVSNLHLLNPLTGVRVALPPITTLHNVEDDVSLDEEGNSVYNLHEKPGNDDDPAVPIPVGKARDCMYDRAALSCSPSMGRDCVVLLLHLPHYELSFTRPGDKQWTWISPGERTGLRQSKLYRDVAYNNKDGLFYVVNADDSIYTLDLKGPSPVAKRIMPALRHGDQPDRYLIHTPWGDLLQAWRFRCEYHPPTQVGSEAEDEPSSQIESETEEDDDLFAEVEDEPSSQTESETEEDDDLFADTLVELQTEKVELYKVNIHEKKLVQLDGVGDHALFLGYNGSLCLPVANFPGLKPNTAYIMDDSTEFMNFFKRNKRDIGLWDIERQSFQSLGDASPSLLKEPCGVYEVAGCNGHLQTDSKFTQAITCLEPLHKLQAHDGYILKCMLSSKFCDPNRYLATASSDHTVKIWNAITCSKHLHKLQAHDGYILKCLLSPKVSLCSRRPAPPPMDSAVADAGILPDWTELPEEIHVSLMGELEIPDLVRSGAVCTLWHSAYAAFRRLRLPSPRQPPCLLYCCDAFGRDAAALYCPSTGATFRVPVPEPLPIRCLSPIGSAHGWLVVADEVSNLHLLNPLTGGRVALPPITTLHNVEDGVSLDEEGNSVYNYHETPGNDDPPVPIPVGEARDCLYDRVALSCSPSASFDCVVLLLHLPLCGLSFTRPGDKQWTWIPPSEGTGLQRRNFYRDVAYNDKDGLFYVVCADDSIFTLDLKGPSPLGTRIMPALRHGDQPDRYHIHTPWGDLLQAWRFRCEYHPPTQFENEAEDEPSSQIESENEEDDDLFAEVEDEQSSQIESETEEYDPFADTLVELRTEKVQLYEVNIHEKKLVQLDGVGDHALFLGYNGSLCLPVANFPGLKPNTAYIMDDSTEFMNFFKRNKRDIGLWDIQRQSFQSLGDASPSLLKEPWLNWPAPIWITPSLF</sequence>
<dbReference type="InterPro" id="IPR015943">
    <property type="entry name" value="WD40/YVTN_repeat-like_dom_sf"/>
</dbReference>
<dbReference type="InterPro" id="IPR036047">
    <property type="entry name" value="F-box-like_dom_sf"/>
</dbReference>
<dbReference type="AlphaFoldDB" id="A0A5J9SN26"/>
<dbReference type="PANTHER" id="PTHR44586:SF17">
    <property type="entry name" value="DUF295 DOMAIN-CONTAINING PROTEIN"/>
    <property type="match status" value="1"/>
</dbReference>
<evidence type="ECO:0000259" key="3">
    <source>
        <dbReference type="Pfam" id="PF03478"/>
    </source>
</evidence>
<dbReference type="Pfam" id="PF00400">
    <property type="entry name" value="WD40"/>
    <property type="match status" value="1"/>
</dbReference>
<evidence type="ECO:0000256" key="2">
    <source>
        <dbReference type="SAM" id="MobiDB-lite"/>
    </source>
</evidence>
<dbReference type="Proteomes" id="UP000324897">
    <property type="component" value="Unassembled WGS sequence"/>
</dbReference>
<comment type="caution">
    <text evidence="4">The sequence shown here is derived from an EMBL/GenBank/DDBJ whole genome shotgun (WGS) entry which is preliminary data.</text>
</comment>